<gene>
    <name evidence="8" type="ORF">HETSPECPRED_005891</name>
</gene>
<evidence type="ECO:0000259" key="7">
    <source>
        <dbReference type="Pfam" id="PF22725"/>
    </source>
</evidence>
<dbReference type="InterPro" id="IPR000683">
    <property type="entry name" value="Gfo/Idh/MocA-like_OxRdtase_N"/>
</dbReference>
<dbReference type="AlphaFoldDB" id="A0A8H3FJF7"/>
<evidence type="ECO:0000256" key="4">
    <source>
        <dbReference type="ARBA" id="ARBA00042988"/>
    </source>
</evidence>
<protein>
    <recommendedName>
        <fullName evidence="3">D-xylose 1-dehydrogenase (NADP(+), D-xylono-1,5-lactone-forming)</fullName>
        <ecNumber evidence="3">1.1.1.179</ecNumber>
    </recommendedName>
    <alternativeName>
        <fullName evidence="4">D-xylose-NADP dehydrogenase</fullName>
    </alternativeName>
</protein>
<dbReference type="Gene3D" id="3.30.360.10">
    <property type="entry name" value="Dihydrodipicolinate Reductase, domain 2"/>
    <property type="match status" value="1"/>
</dbReference>
<evidence type="ECO:0000256" key="2">
    <source>
        <dbReference type="ARBA" id="ARBA00023002"/>
    </source>
</evidence>
<dbReference type="SUPFAM" id="SSF55347">
    <property type="entry name" value="Glyceraldehyde-3-phosphate dehydrogenase-like, C-terminal domain"/>
    <property type="match status" value="1"/>
</dbReference>
<dbReference type="InterPro" id="IPR036291">
    <property type="entry name" value="NAD(P)-bd_dom_sf"/>
</dbReference>
<dbReference type="SUPFAM" id="SSF51735">
    <property type="entry name" value="NAD(P)-binding Rossmann-fold domains"/>
    <property type="match status" value="1"/>
</dbReference>
<evidence type="ECO:0000256" key="1">
    <source>
        <dbReference type="ARBA" id="ARBA00010928"/>
    </source>
</evidence>
<dbReference type="InterPro" id="IPR050984">
    <property type="entry name" value="Gfo/Idh/MocA_domain"/>
</dbReference>
<keyword evidence="9" id="KW-1185">Reference proteome</keyword>
<dbReference type="EC" id="1.1.1.179" evidence="3"/>
<comment type="catalytic activity">
    <reaction evidence="5">
        <text>D-xylose + NADP(+) = D-xylono-1,5-lactone + NADPH + H(+)</text>
        <dbReference type="Rhea" id="RHEA:22000"/>
        <dbReference type="ChEBI" id="CHEBI:15378"/>
        <dbReference type="ChEBI" id="CHEBI:15867"/>
        <dbReference type="ChEBI" id="CHEBI:53455"/>
        <dbReference type="ChEBI" id="CHEBI:57783"/>
        <dbReference type="ChEBI" id="CHEBI:58349"/>
        <dbReference type="EC" id="1.1.1.179"/>
    </reaction>
</comment>
<reference evidence="8" key="1">
    <citation type="submission" date="2021-03" db="EMBL/GenBank/DDBJ databases">
        <authorList>
            <person name="Tagirdzhanova G."/>
        </authorList>
    </citation>
    <scope>NUCLEOTIDE SEQUENCE</scope>
</reference>
<evidence type="ECO:0000256" key="5">
    <source>
        <dbReference type="ARBA" id="ARBA00049233"/>
    </source>
</evidence>
<dbReference type="GO" id="GO:0000166">
    <property type="term" value="F:nucleotide binding"/>
    <property type="evidence" value="ECO:0007669"/>
    <property type="project" value="InterPro"/>
</dbReference>
<dbReference type="GO" id="GO:0047837">
    <property type="term" value="F:D-xylose 1-dehydrogenase (NADP+) activity"/>
    <property type="evidence" value="ECO:0007669"/>
    <property type="project" value="UniProtKB-EC"/>
</dbReference>
<dbReference type="PANTHER" id="PTHR22604">
    <property type="entry name" value="OXIDOREDUCTASES"/>
    <property type="match status" value="1"/>
</dbReference>
<feature type="domain" description="GFO/IDH/MocA-like oxidoreductase" evidence="7">
    <location>
        <begin position="176"/>
        <end position="264"/>
    </location>
</feature>
<feature type="domain" description="Gfo/Idh/MocA-like oxidoreductase N-terminal" evidence="6">
    <location>
        <begin position="27"/>
        <end position="134"/>
    </location>
</feature>
<accession>A0A8H3FJF7</accession>
<dbReference type="Gene3D" id="3.40.50.720">
    <property type="entry name" value="NAD(P)-binding Rossmann-like Domain"/>
    <property type="match status" value="1"/>
</dbReference>
<evidence type="ECO:0000313" key="8">
    <source>
        <dbReference type="EMBL" id="CAF9925669.1"/>
    </source>
</evidence>
<dbReference type="Proteomes" id="UP000664521">
    <property type="component" value="Unassembled WGS sequence"/>
</dbReference>
<dbReference type="PANTHER" id="PTHR22604:SF105">
    <property type="entry name" value="TRANS-1,2-DIHYDROBENZENE-1,2-DIOL DEHYDROGENASE"/>
    <property type="match status" value="1"/>
</dbReference>
<comment type="caution">
    <text evidence="8">The sequence shown here is derived from an EMBL/GenBank/DDBJ whole genome shotgun (WGS) entry which is preliminary data.</text>
</comment>
<proteinExistence type="inferred from homology"/>
<dbReference type="Pfam" id="PF01408">
    <property type="entry name" value="GFO_IDH_MocA"/>
    <property type="match status" value="1"/>
</dbReference>
<name>A0A8H3FJF7_9LECA</name>
<evidence type="ECO:0000259" key="6">
    <source>
        <dbReference type="Pfam" id="PF01408"/>
    </source>
</evidence>
<comment type="similarity">
    <text evidence="1">Belongs to the Gfo/Idh/MocA family.</text>
</comment>
<sequence length="414" mass="45646">MAGSIDLVRRNLSTFRPQVVPKEADALRIGLLGAANISPLGIIIPAKSHPGVIIAAVAARDQKRAEVFAKTHDIPNVSPSYQALIDDPSIDAIYNPLPNGLHYEWTQKALAAGKHVLLEKPSTSNAAEAASLFRIPSSSAQGRPAPVLLEAVHIRFHPAWQKYLSLIDPANIEKAHSTHHLPKGVFSNDDIRFQYDLAGGCLMDFGSYNIQCLRQVFGAEPEECLRAEPRSAPHDEKIDQAFSAAWRFPNGGIGSIESDLMFSGGWPFPWLTSKLPGLRSPSCSVTHREAPVVDEELPKDVAHTVVKTVTVWNMTFPSVWHRIDVVLDHTLKTVSTGQVTKTWTEKSYIKEYAGKVGDASWSTYRHQLEEFVNKVRGRDGSGVWIEAEDSIKQMEVIDGAYRKAGLPPRPSRTL</sequence>
<evidence type="ECO:0000256" key="3">
    <source>
        <dbReference type="ARBA" id="ARBA00038984"/>
    </source>
</evidence>
<evidence type="ECO:0000313" key="9">
    <source>
        <dbReference type="Proteomes" id="UP000664521"/>
    </source>
</evidence>
<dbReference type="OrthoDB" id="6417021at2759"/>
<dbReference type="EMBL" id="CAJPDS010000039">
    <property type="protein sequence ID" value="CAF9925669.1"/>
    <property type="molecule type" value="Genomic_DNA"/>
</dbReference>
<dbReference type="InterPro" id="IPR055170">
    <property type="entry name" value="GFO_IDH_MocA-like_dom"/>
</dbReference>
<keyword evidence="2" id="KW-0560">Oxidoreductase</keyword>
<dbReference type="Pfam" id="PF22725">
    <property type="entry name" value="GFO_IDH_MocA_C3"/>
    <property type="match status" value="1"/>
</dbReference>
<organism evidence="8 9">
    <name type="scientific">Heterodermia speciosa</name>
    <dbReference type="NCBI Taxonomy" id="116794"/>
    <lineage>
        <taxon>Eukaryota</taxon>
        <taxon>Fungi</taxon>
        <taxon>Dikarya</taxon>
        <taxon>Ascomycota</taxon>
        <taxon>Pezizomycotina</taxon>
        <taxon>Lecanoromycetes</taxon>
        <taxon>OSLEUM clade</taxon>
        <taxon>Lecanoromycetidae</taxon>
        <taxon>Caliciales</taxon>
        <taxon>Physciaceae</taxon>
        <taxon>Heterodermia</taxon>
    </lineage>
</organism>